<dbReference type="AlphaFoldDB" id="A0A316Z9J2"/>
<evidence type="ECO:0000256" key="1">
    <source>
        <dbReference type="SAM" id="MobiDB-lite"/>
    </source>
</evidence>
<name>A0A316Z9J2_9BASI</name>
<accession>A0A316Z9J2</accession>
<evidence type="ECO:0000313" key="2">
    <source>
        <dbReference type="EMBL" id="PWN97956.1"/>
    </source>
</evidence>
<feature type="region of interest" description="Disordered" evidence="1">
    <location>
        <begin position="194"/>
        <end position="266"/>
    </location>
</feature>
<gene>
    <name evidence="2" type="ORF">FA09DRAFT_34003</name>
</gene>
<keyword evidence="3" id="KW-1185">Reference proteome</keyword>
<proteinExistence type="predicted"/>
<organism evidence="2 3">
    <name type="scientific">Tilletiopsis washingtonensis</name>
    <dbReference type="NCBI Taxonomy" id="58919"/>
    <lineage>
        <taxon>Eukaryota</taxon>
        <taxon>Fungi</taxon>
        <taxon>Dikarya</taxon>
        <taxon>Basidiomycota</taxon>
        <taxon>Ustilaginomycotina</taxon>
        <taxon>Exobasidiomycetes</taxon>
        <taxon>Entylomatales</taxon>
        <taxon>Entylomatales incertae sedis</taxon>
        <taxon>Tilletiopsis</taxon>
    </lineage>
</organism>
<dbReference type="GeneID" id="37271823"/>
<protein>
    <submittedName>
        <fullName evidence="2">Uncharacterized protein</fullName>
    </submittedName>
</protein>
<reference evidence="2 3" key="1">
    <citation type="journal article" date="2018" name="Mol. Biol. Evol.">
        <title>Broad Genomic Sampling Reveals a Smut Pathogenic Ancestry of the Fungal Clade Ustilaginomycotina.</title>
        <authorList>
            <person name="Kijpornyongpan T."/>
            <person name="Mondo S.J."/>
            <person name="Barry K."/>
            <person name="Sandor L."/>
            <person name="Lee J."/>
            <person name="Lipzen A."/>
            <person name="Pangilinan J."/>
            <person name="LaButti K."/>
            <person name="Hainaut M."/>
            <person name="Henrissat B."/>
            <person name="Grigoriev I.V."/>
            <person name="Spatafora J.W."/>
            <person name="Aime M.C."/>
        </authorList>
    </citation>
    <scope>NUCLEOTIDE SEQUENCE [LARGE SCALE GENOMIC DNA]</scope>
    <source>
        <strain evidence="2 3">MCA 4186</strain>
    </source>
</reference>
<dbReference type="Proteomes" id="UP000245946">
    <property type="component" value="Unassembled WGS sequence"/>
</dbReference>
<feature type="region of interest" description="Disordered" evidence="1">
    <location>
        <begin position="114"/>
        <end position="145"/>
    </location>
</feature>
<dbReference type="RefSeq" id="XP_025598235.1">
    <property type="nucleotide sequence ID" value="XM_025744279.1"/>
</dbReference>
<feature type="compositionally biased region" description="Polar residues" evidence="1">
    <location>
        <begin position="126"/>
        <end position="140"/>
    </location>
</feature>
<sequence>MPAVLEGARDGQGRVACPRLHASSPRSRLPFALQHAATLTAPDSSSKAGPRSHFRFSALAGRLLGQRAACTSPASLRGTRLPACRVPCAELPLSARLLLGTRTPQAEVPLSLRGRTGTQQRHETSARSTAAPHSTASTCSGRGGRAASFCSTQHAAASRRSGGRVTRAVASTIARSELPAARLRGAMWHLDAQANHRPARAKPPDGCRPRSLKRGPQPQPPSSTPTVSGSAPREGASRGLMTRGAGWAPPRAAPRRHSGTAAVYAA</sequence>
<dbReference type="EMBL" id="KZ819293">
    <property type="protein sequence ID" value="PWN97956.1"/>
    <property type="molecule type" value="Genomic_DNA"/>
</dbReference>
<evidence type="ECO:0000313" key="3">
    <source>
        <dbReference type="Proteomes" id="UP000245946"/>
    </source>
</evidence>